<dbReference type="EMBL" id="JAPFFF010000050">
    <property type="protein sequence ID" value="KAK8839843.1"/>
    <property type="molecule type" value="Genomic_DNA"/>
</dbReference>
<dbReference type="InterPro" id="IPR011009">
    <property type="entry name" value="Kinase-like_dom_sf"/>
</dbReference>
<accession>A0ABR2H0X4</accession>
<dbReference type="InterPro" id="IPR000719">
    <property type="entry name" value="Prot_kinase_dom"/>
</dbReference>
<evidence type="ECO:0000313" key="2">
    <source>
        <dbReference type="EMBL" id="KAK8839843.1"/>
    </source>
</evidence>
<dbReference type="Gene3D" id="1.10.510.10">
    <property type="entry name" value="Transferase(Phosphotransferase) domain 1"/>
    <property type="match status" value="1"/>
</dbReference>
<name>A0ABR2H0X4_9EUKA</name>
<proteinExistence type="predicted"/>
<dbReference type="SMART" id="SM00220">
    <property type="entry name" value="S_TKc"/>
    <property type="match status" value="1"/>
</dbReference>
<dbReference type="Proteomes" id="UP001470230">
    <property type="component" value="Unassembled WGS sequence"/>
</dbReference>
<sequence length="311" mass="35967">MSIQFVDLFFKTEDYFLKKMISLGSLTAVYVAEKTSSGELFAAKIYKRVDNTGQKLFNRASVALSSLNHPLILKFYGINYHSFEDTSCLQPTILLEYCQKGNLRYFLEKGYKNIPDENWTPTKKYLILLGIAHAMKYMHSRGIIHRDLKPENILIDDNYHPKIGGFSTCKIFSHPLTTSDEFELSEPTGTPVYMAPELFGGSDKYGCGIDIYAFSILAYEIVTGEQPYELRNLTVYYLFNSVSSGQRPILTDEITKPMKDLISRCWNEDIDERPSFYDIFNMLSKDPKLYFKEDLDEEEIRDFIQFLNDSQ</sequence>
<keyword evidence="3" id="KW-1185">Reference proteome</keyword>
<dbReference type="InterPro" id="IPR051681">
    <property type="entry name" value="Ser/Thr_Kinases-Pseudokinases"/>
</dbReference>
<dbReference type="SUPFAM" id="SSF56112">
    <property type="entry name" value="Protein kinase-like (PK-like)"/>
    <property type="match status" value="1"/>
</dbReference>
<protein>
    <recommendedName>
        <fullName evidence="1">Protein kinase domain-containing protein</fullName>
    </recommendedName>
</protein>
<dbReference type="PRINTS" id="PR00109">
    <property type="entry name" value="TYRKINASE"/>
</dbReference>
<dbReference type="InterPro" id="IPR001245">
    <property type="entry name" value="Ser-Thr/Tyr_kinase_cat_dom"/>
</dbReference>
<dbReference type="PROSITE" id="PS00108">
    <property type="entry name" value="PROTEIN_KINASE_ST"/>
    <property type="match status" value="1"/>
</dbReference>
<gene>
    <name evidence="2" type="ORF">M9Y10_031555</name>
</gene>
<organism evidence="2 3">
    <name type="scientific">Tritrichomonas musculus</name>
    <dbReference type="NCBI Taxonomy" id="1915356"/>
    <lineage>
        <taxon>Eukaryota</taxon>
        <taxon>Metamonada</taxon>
        <taxon>Parabasalia</taxon>
        <taxon>Tritrichomonadida</taxon>
        <taxon>Tritrichomonadidae</taxon>
        <taxon>Tritrichomonas</taxon>
    </lineage>
</organism>
<evidence type="ECO:0000259" key="1">
    <source>
        <dbReference type="PROSITE" id="PS50011"/>
    </source>
</evidence>
<comment type="caution">
    <text evidence="2">The sequence shown here is derived from an EMBL/GenBank/DDBJ whole genome shotgun (WGS) entry which is preliminary data.</text>
</comment>
<evidence type="ECO:0000313" key="3">
    <source>
        <dbReference type="Proteomes" id="UP001470230"/>
    </source>
</evidence>
<dbReference type="PANTHER" id="PTHR44329">
    <property type="entry name" value="SERINE/THREONINE-PROTEIN KINASE TNNI3K-RELATED"/>
    <property type="match status" value="1"/>
</dbReference>
<dbReference type="PROSITE" id="PS50011">
    <property type="entry name" value="PROTEIN_KINASE_DOM"/>
    <property type="match status" value="1"/>
</dbReference>
<dbReference type="Pfam" id="PF00069">
    <property type="entry name" value="Pkinase"/>
    <property type="match status" value="1"/>
</dbReference>
<feature type="domain" description="Protein kinase" evidence="1">
    <location>
        <begin position="15"/>
        <end position="289"/>
    </location>
</feature>
<dbReference type="PANTHER" id="PTHR44329:SF214">
    <property type="entry name" value="PROTEIN KINASE DOMAIN-CONTAINING PROTEIN"/>
    <property type="match status" value="1"/>
</dbReference>
<dbReference type="InterPro" id="IPR008271">
    <property type="entry name" value="Ser/Thr_kinase_AS"/>
</dbReference>
<reference evidence="2 3" key="1">
    <citation type="submission" date="2024-04" db="EMBL/GenBank/DDBJ databases">
        <title>Tritrichomonas musculus Genome.</title>
        <authorList>
            <person name="Alves-Ferreira E."/>
            <person name="Grigg M."/>
            <person name="Lorenzi H."/>
            <person name="Galac M."/>
        </authorList>
    </citation>
    <scope>NUCLEOTIDE SEQUENCE [LARGE SCALE GENOMIC DNA]</scope>
    <source>
        <strain evidence="2 3">EAF2021</strain>
    </source>
</reference>